<feature type="region of interest" description="Disordered" evidence="2">
    <location>
        <begin position="199"/>
        <end position="226"/>
    </location>
</feature>
<evidence type="ECO:0000256" key="2">
    <source>
        <dbReference type="SAM" id="MobiDB-lite"/>
    </source>
</evidence>
<dbReference type="Pfam" id="PF10193">
    <property type="entry name" value="Telomere_reg-2"/>
    <property type="match status" value="1"/>
</dbReference>
<proteinExistence type="inferred from homology"/>
<dbReference type="GO" id="GO:0051083">
    <property type="term" value="P:'de novo' cotranslational protein folding"/>
    <property type="evidence" value="ECO:0007669"/>
    <property type="project" value="TreeGrafter"/>
</dbReference>
<dbReference type="InParanoid" id="A0A448YTM2"/>
<organism evidence="4 5">
    <name type="scientific">Brettanomyces naardenensis</name>
    <name type="common">Yeast</name>
    <dbReference type="NCBI Taxonomy" id="13370"/>
    <lineage>
        <taxon>Eukaryota</taxon>
        <taxon>Fungi</taxon>
        <taxon>Dikarya</taxon>
        <taxon>Ascomycota</taxon>
        <taxon>Saccharomycotina</taxon>
        <taxon>Pichiomycetes</taxon>
        <taxon>Pichiales</taxon>
        <taxon>Pichiaceae</taxon>
        <taxon>Brettanomyces</taxon>
    </lineage>
</organism>
<feature type="domain" description="Telomere length regulation protein conserved" evidence="3">
    <location>
        <begin position="233"/>
        <end position="349"/>
    </location>
</feature>
<dbReference type="PANTHER" id="PTHR15830:SF10">
    <property type="entry name" value="TELOMERE LENGTH REGULATION PROTEIN TEL2 HOMOLOG"/>
    <property type="match status" value="1"/>
</dbReference>
<dbReference type="GO" id="GO:0005829">
    <property type="term" value="C:cytosol"/>
    <property type="evidence" value="ECO:0007669"/>
    <property type="project" value="TreeGrafter"/>
</dbReference>
<dbReference type="InterPro" id="IPR019337">
    <property type="entry name" value="Telomere_length_regulation_dom"/>
</dbReference>
<reference evidence="4 5" key="1">
    <citation type="submission" date="2018-12" db="EMBL/GenBank/DDBJ databases">
        <authorList>
            <person name="Tiukova I."/>
            <person name="Dainat J."/>
        </authorList>
    </citation>
    <scope>NUCLEOTIDE SEQUENCE [LARGE SCALE GENOMIC DNA]</scope>
</reference>
<dbReference type="FunCoup" id="A0A448YTM2">
    <property type="interactions" value="22"/>
</dbReference>
<comment type="similarity">
    <text evidence="1">Belongs to the TEL2 family.</text>
</comment>
<keyword evidence="5" id="KW-1185">Reference proteome</keyword>
<dbReference type="InterPro" id="IPR038528">
    <property type="entry name" value="TEL2_C_sf"/>
</dbReference>
<evidence type="ECO:0000313" key="5">
    <source>
        <dbReference type="Proteomes" id="UP000290900"/>
    </source>
</evidence>
<evidence type="ECO:0000256" key="1">
    <source>
        <dbReference type="ARBA" id="ARBA00006133"/>
    </source>
</evidence>
<dbReference type="AlphaFoldDB" id="A0A448YTM2"/>
<feature type="compositionally biased region" description="Acidic residues" evidence="2">
    <location>
        <begin position="213"/>
        <end position="224"/>
    </location>
</feature>
<dbReference type="EMBL" id="CAACVR010000075">
    <property type="protein sequence ID" value="VEU24237.1"/>
    <property type="molecule type" value="Genomic_DNA"/>
</dbReference>
<dbReference type="OrthoDB" id="10258062at2759"/>
<protein>
    <submittedName>
        <fullName evidence="4">DEKNAAC105441</fullName>
    </submittedName>
</protein>
<name>A0A448YTM2_BRENA</name>
<gene>
    <name evidence="4" type="ORF">BRENAR_LOCUS4965</name>
</gene>
<feature type="compositionally biased region" description="Polar residues" evidence="2">
    <location>
        <begin position="199"/>
        <end position="209"/>
    </location>
</feature>
<dbReference type="GO" id="GO:0051879">
    <property type="term" value="F:Hsp90 protein binding"/>
    <property type="evidence" value="ECO:0007669"/>
    <property type="project" value="TreeGrafter"/>
</dbReference>
<dbReference type="Gene3D" id="1.25.40.720">
    <property type="entry name" value="Telomere length regulation protein 2, C-terminal domain"/>
    <property type="match status" value="2"/>
</dbReference>
<accession>A0A448YTM2</accession>
<dbReference type="InterPro" id="IPR051970">
    <property type="entry name" value="TEL2_Regulation"/>
</dbReference>
<evidence type="ECO:0000313" key="4">
    <source>
        <dbReference type="EMBL" id="VEU24237.1"/>
    </source>
</evidence>
<evidence type="ECO:0000259" key="3">
    <source>
        <dbReference type="Pfam" id="PF10193"/>
    </source>
</evidence>
<dbReference type="Proteomes" id="UP000290900">
    <property type="component" value="Unassembled WGS sequence"/>
</dbReference>
<dbReference type="GO" id="GO:0042162">
    <property type="term" value="F:telomeric DNA binding"/>
    <property type="evidence" value="ECO:0007669"/>
    <property type="project" value="TreeGrafter"/>
</dbReference>
<sequence length="582" mass="64620">MSDEMIAPYYSTLRGLSSIIYPGRALDMASESREYPVMKLLAALAADVAGDVSSLFYDQLRQAVSKFGSKGYIDSVPAAYQMAYMVFLILSASYCSKEQLNELAKDRIFLDAVSNRLESSLAVCRTVGMIFADVIYEKINGDGTSLFTIEDLQKQKKDVIHSMGQYPFIPENMEVGTAIKKIVESPKAADIDKIPEIINGSSSKPLKQTSLDIDSDMEDSDDDEEHAKKVSIPVYLKELLAYLMADTGKDSLAPEKRKIAYAIAPQMIRAKKGSPELNYYSDSLLQEVISLSNTYNFDDFNAWKLSTMIAITVSTSDFSSCTDVLLQTFVSGDISIGIRVMILSCLSLSCRELAGGYGDDFVLGKVDIDKFGPKKLPENIHRQFIKYDRVEPIELNAITAAHSGMDGKLVRMSSTLSKERAGNKGRKIVRNTTFINKDLPKLVYSLIGLWETVRSVTGSGFKLGSFSTLLNSEYFRSLCMIYECSIPSSIELGGMTRDLLLTVTKELKYLSAQPKLDSEVFEAVLRCLKEVVEIDTKILPIKEMFPYELMAAYELLGGIFESGVIVEDKLRGNCAYVIEKLV</sequence>
<dbReference type="PANTHER" id="PTHR15830">
    <property type="entry name" value="TELOMERE LENGTH REGULATION PROTEIN TEL2 FAMILY MEMBER"/>
    <property type="match status" value="1"/>
</dbReference>
<dbReference type="STRING" id="13370.A0A448YTM2"/>